<protein>
    <submittedName>
        <fullName evidence="1">37439_t:CDS:1</fullName>
    </submittedName>
</protein>
<comment type="caution">
    <text evidence="1">The sequence shown here is derived from an EMBL/GenBank/DDBJ whole genome shotgun (WGS) entry which is preliminary data.</text>
</comment>
<organism evidence="1 2">
    <name type="scientific">Gigaspora margarita</name>
    <dbReference type="NCBI Taxonomy" id="4874"/>
    <lineage>
        <taxon>Eukaryota</taxon>
        <taxon>Fungi</taxon>
        <taxon>Fungi incertae sedis</taxon>
        <taxon>Mucoromycota</taxon>
        <taxon>Glomeromycotina</taxon>
        <taxon>Glomeromycetes</taxon>
        <taxon>Diversisporales</taxon>
        <taxon>Gigasporaceae</taxon>
        <taxon>Gigaspora</taxon>
    </lineage>
</organism>
<sequence length="53" mass="6589">MLLLFLQMKKKYTVIRMRFSQLEATDTGEEEQAVYFKNERDKIIRQIYHLRKH</sequence>
<reference evidence="1 2" key="1">
    <citation type="submission" date="2021-06" db="EMBL/GenBank/DDBJ databases">
        <authorList>
            <person name="Kallberg Y."/>
            <person name="Tangrot J."/>
            <person name="Rosling A."/>
        </authorList>
    </citation>
    <scope>NUCLEOTIDE SEQUENCE [LARGE SCALE GENOMIC DNA]</scope>
    <source>
        <strain evidence="1 2">120-4 pot B 10/14</strain>
    </source>
</reference>
<keyword evidence="2" id="KW-1185">Reference proteome</keyword>
<dbReference type="Proteomes" id="UP000789901">
    <property type="component" value="Unassembled WGS sequence"/>
</dbReference>
<dbReference type="EMBL" id="CAJVQB010089654">
    <property type="protein sequence ID" value="CAG8847871.1"/>
    <property type="molecule type" value="Genomic_DNA"/>
</dbReference>
<evidence type="ECO:0000313" key="2">
    <source>
        <dbReference type="Proteomes" id="UP000789901"/>
    </source>
</evidence>
<feature type="non-terminal residue" evidence="1">
    <location>
        <position position="53"/>
    </location>
</feature>
<name>A0ABN7X4Z6_GIGMA</name>
<accession>A0ABN7X4Z6</accession>
<proteinExistence type="predicted"/>
<gene>
    <name evidence="1" type="ORF">GMARGA_LOCUS38891</name>
</gene>
<evidence type="ECO:0000313" key="1">
    <source>
        <dbReference type="EMBL" id="CAG8847871.1"/>
    </source>
</evidence>